<dbReference type="Gene3D" id="1.10.3210.50">
    <property type="match status" value="1"/>
</dbReference>
<evidence type="ECO:0000313" key="2">
    <source>
        <dbReference type="EMBL" id="WWD18218.1"/>
    </source>
</evidence>
<dbReference type="EMBL" id="CP144054">
    <property type="protein sequence ID" value="WWD18218.1"/>
    <property type="molecule type" value="Genomic_DNA"/>
</dbReference>
<dbReference type="SMART" id="SM00471">
    <property type="entry name" value="HDc"/>
    <property type="match status" value="1"/>
</dbReference>
<dbReference type="GeneID" id="43590543"/>
<dbReference type="Proteomes" id="UP000322225">
    <property type="component" value="Chromosome 4"/>
</dbReference>
<keyword evidence="3" id="KW-1185">Reference proteome</keyword>
<evidence type="ECO:0000259" key="1">
    <source>
        <dbReference type="SMART" id="SM00471"/>
    </source>
</evidence>
<dbReference type="PANTHER" id="PTHR33594">
    <property type="entry name" value="SUPERFAMILY HYDROLASE, PUTATIVE (AFU_ORTHOLOGUE AFUA_1G03035)-RELATED"/>
    <property type="match status" value="1"/>
</dbReference>
<organism evidence="2 3">
    <name type="scientific">Kwoniella shandongensis</name>
    <dbReference type="NCBI Taxonomy" id="1734106"/>
    <lineage>
        <taxon>Eukaryota</taxon>
        <taxon>Fungi</taxon>
        <taxon>Dikarya</taxon>
        <taxon>Basidiomycota</taxon>
        <taxon>Agaricomycotina</taxon>
        <taxon>Tremellomycetes</taxon>
        <taxon>Tremellales</taxon>
        <taxon>Cryptococcaceae</taxon>
        <taxon>Kwoniella</taxon>
    </lineage>
</organism>
<gene>
    <name evidence="2" type="ORF">CI109_102668</name>
</gene>
<dbReference type="RefSeq" id="XP_065823245.1">
    <property type="nucleotide sequence ID" value="XM_065967173.1"/>
</dbReference>
<reference evidence="2" key="1">
    <citation type="submission" date="2017-08" db="EMBL/GenBank/DDBJ databases">
        <authorList>
            <person name="Cuomo C."/>
            <person name="Billmyre B."/>
            <person name="Heitman J."/>
        </authorList>
    </citation>
    <scope>NUCLEOTIDE SEQUENCE</scope>
    <source>
        <strain evidence="2">CBS 12478</strain>
    </source>
</reference>
<protein>
    <recommendedName>
        <fullName evidence="1">HD/PDEase domain-containing protein</fullName>
    </recommendedName>
</protein>
<evidence type="ECO:0000313" key="3">
    <source>
        <dbReference type="Proteomes" id="UP000322225"/>
    </source>
</evidence>
<proteinExistence type="predicted"/>
<dbReference type="CDD" id="cd00077">
    <property type="entry name" value="HDc"/>
    <property type="match status" value="1"/>
</dbReference>
<feature type="domain" description="HD/PDEase" evidence="1">
    <location>
        <begin position="25"/>
        <end position="151"/>
    </location>
</feature>
<dbReference type="AlphaFoldDB" id="A0AAJ8MWF8"/>
<dbReference type="KEGG" id="ksn:43590543"/>
<reference evidence="2" key="2">
    <citation type="submission" date="2024-01" db="EMBL/GenBank/DDBJ databases">
        <title>Comparative genomics of Cryptococcus and Kwoniella reveals pathogenesis evolution and contrasting modes of karyotype evolution via chromosome fusion or intercentromeric recombination.</title>
        <authorList>
            <person name="Coelho M.A."/>
            <person name="David-Palma M."/>
            <person name="Shea T."/>
            <person name="Bowers K."/>
            <person name="McGinley-Smith S."/>
            <person name="Mohammad A.W."/>
            <person name="Gnirke A."/>
            <person name="Yurkov A.M."/>
            <person name="Nowrousian M."/>
            <person name="Sun S."/>
            <person name="Cuomo C.A."/>
            <person name="Heitman J."/>
        </authorList>
    </citation>
    <scope>NUCLEOTIDE SEQUENCE</scope>
    <source>
        <strain evidence="2">CBS 12478</strain>
    </source>
</reference>
<name>A0AAJ8MWF8_9TREE</name>
<accession>A0AAJ8MWF8</accession>
<dbReference type="SUPFAM" id="SSF109604">
    <property type="entry name" value="HD-domain/PDEase-like"/>
    <property type="match status" value="1"/>
</dbReference>
<dbReference type="PANTHER" id="PTHR33594:SF1">
    <property type="entry name" value="HD_PDEASE DOMAIN-CONTAINING PROTEIN"/>
    <property type="match status" value="1"/>
</dbReference>
<dbReference type="InterPro" id="IPR003607">
    <property type="entry name" value="HD/PDEase_dom"/>
</dbReference>
<sequence length="220" mass="24979">MTYERPLYLFERAEELVRAQMAKYDPSHDWPHVDRVRKLALKIAKTMTPVPDLLVVELAALFHDLDDKYSTSTSSPLSTLLSHLLSHPSLTPSQSSLILAIIPNISYTSELRLTSSSPTQWTWQTSCPELHAVQDADRLDAIGSIGILRVAAYSGAKGRKLMEDQEMEKKGVSAEGHFKEKLLKVKDRMKTDYGREEAERRHQTMVNFLADLERERQSAL</sequence>